<gene>
    <name evidence="4" type="ORF">V5799_006559</name>
</gene>
<reference evidence="4 5" key="1">
    <citation type="journal article" date="2023" name="Arcadia Sci">
        <title>De novo assembly of a long-read Amblyomma americanum tick genome.</title>
        <authorList>
            <person name="Chou S."/>
            <person name="Poskanzer K.E."/>
            <person name="Rollins M."/>
            <person name="Thuy-Boun P.S."/>
        </authorList>
    </citation>
    <scope>NUCLEOTIDE SEQUENCE [LARGE SCALE GENOMIC DNA]</scope>
    <source>
        <strain evidence="4">F_SG_1</strain>
        <tissue evidence="4">Salivary glands</tissue>
    </source>
</reference>
<keyword evidence="2" id="KW-1133">Transmembrane helix</keyword>
<comment type="caution">
    <text evidence="4">The sequence shown here is derived from an EMBL/GenBank/DDBJ whole genome shotgun (WGS) entry which is preliminary data.</text>
</comment>
<protein>
    <recommendedName>
        <fullName evidence="6">Secreted protein</fullName>
    </recommendedName>
</protein>
<evidence type="ECO:0000313" key="4">
    <source>
        <dbReference type="EMBL" id="KAK8766660.1"/>
    </source>
</evidence>
<dbReference type="Proteomes" id="UP001321473">
    <property type="component" value="Unassembled WGS sequence"/>
</dbReference>
<feature type="transmembrane region" description="Helical" evidence="2">
    <location>
        <begin position="321"/>
        <end position="343"/>
    </location>
</feature>
<evidence type="ECO:0008006" key="6">
    <source>
        <dbReference type="Google" id="ProtNLM"/>
    </source>
</evidence>
<evidence type="ECO:0000313" key="5">
    <source>
        <dbReference type="Proteomes" id="UP001321473"/>
    </source>
</evidence>
<evidence type="ECO:0000256" key="3">
    <source>
        <dbReference type="SAM" id="SignalP"/>
    </source>
</evidence>
<name>A0AAQ4DW20_AMBAM</name>
<keyword evidence="5" id="KW-1185">Reference proteome</keyword>
<dbReference type="AlphaFoldDB" id="A0AAQ4DW20"/>
<keyword evidence="2" id="KW-0472">Membrane</keyword>
<sequence>MAASILLAATMLLLPQAGTKVASQESAAAKLDLYWIRDSAVCALLANTGGNFSEAVPDAAPNAWSVFGNAEQLPLSECRRPHEFVVVHKGHYAFLSNVIASLPALPGRNFSLTFCVNSNNTIRFSCYRARHKNGETHFVAPTDYERVFFRGPVGLHESPRTFETLDYAYLPLIQNETECATFLTVSSYGVRTDSGDCVHLYRYALFKDYPEMWNWYEDYRDGVTDNAFYDCQFGADPELWNYPTREEVSRCADYAPRVACSTVSVDSEAHAPYFYAGRDIGEMTQNSMDRESCHPHSTDDYGSSDSAGEYHGIYYTRAAKYGGGGVAVAVVGIILRILLRLYLCRHCCTKVNPRKTEKPLVTVSILDVPGDAIPMPPPPPRPSNSSNSTAGGVTTPPTV</sequence>
<evidence type="ECO:0000256" key="2">
    <source>
        <dbReference type="SAM" id="Phobius"/>
    </source>
</evidence>
<accession>A0AAQ4DW20</accession>
<keyword evidence="2" id="KW-0812">Transmembrane</keyword>
<evidence type="ECO:0000256" key="1">
    <source>
        <dbReference type="SAM" id="MobiDB-lite"/>
    </source>
</evidence>
<feature type="region of interest" description="Disordered" evidence="1">
    <location>
        <begin position="371"/>
        <end position="399"/>
    </location>
</feature>
<proteinExistence type="predicted"/>
<feature type="chain" id="PRO_5042905466" description="Secreted protein" evidence="3">
    <location>
        <begin position="24"/>
        <end position="399"/>
    </location>
</feature>
<feature type="compositionally biased region" description="Polar residues" evidence="1">
    <location>
        <begin position="389"/>
        <end position="399"/>
    </location>
</feature>
<feature type="signal peptide" evidence="3">
    <location>
        <begin position="1"/>
        <end position="23"/>
    </location>
</feature>
<dbReference type="EMBL" id="JARKHS020026136">
    <property type="protein sequence ID" value="KAK8766660.1"/>
    <property type="molecule type" value="Genomic_DNA"/>
</dbReference>
<keyword evidence="3" id="KW-0732">Signal</keyword>
<organism evidence="4 5">
    <name type="scientific">Amblyomma americanum</name>
    <name type="common">Lone star tick</name>
    <dbReference type="NCBI Taxonomy" id="6943"/>
    <lineage>
        <taxon>Eukaryota</taxon>
        <taxon>Metazoa</taxon>
        <taxon>Ecdysozoa</taxon>
        <taxon>Arthropoda</taxon>
        <taxon>Chelicerata</taxon>
        <taxon>Arachnida</taxon>
        <taxon>Acari</taxon>
        <taxon>Parasitiformes</taxon>
        <taxon>Ixodida</taxon>
        <taxon>Ixodoidea</taxon>
        <taxon>Ixodidae</taxon>
        <taxon>Amblyomminae</taxon>
        <taxon>Amblyomma</taxon>
    </lineage>
</organism>